<dbReference type="AlphaFoldDB" id="A0A1M6W285"/>
<protein>
    <submittedName>
        <fullName evidence="3">Arsenate reductase, glutaredoxin family</fullName>
    </submittedName>
</protein>
<organism evidence="3 4">
    <name type="scientific">Roseovarius marisflavi</name>
    <dbReference type="NCBI Taxonomy" id="1054996"/>
    <lineage>
        <taxon>Bacteria</taxon>
        <taxon>Pseudomonadati</taxon>
        <taxon>Pseudomonadota</taxon>
        <taxon>Alphaproteobacteria</taxon>
        <taxon>Rhodobacterales</taxon>
        <taxon>Roseobacteraceae</taxon>
        <taxon>Roseovarius</taxon>
    </lineage>
</organism>
<dbReference type="PANTHER" id="PTHR30041:SF8">
    <property type="entry name" value="PROTEIN YFFB"/>
    <property type="match status" value="1"/>
</dbReference>
<dbReference type="InterPro" id="IPR036249">
    <property type="entry name" value="Thioredoxin-like_sf"/>
</dbReference>
<keyword evidence="4" id="KW-1185">Reference proteome</keyword>
<dbReference type="Pfam" id="PF03960">
    <property type="entry name" value="ArsC"/>
    <property type="match status" value="1"/>
</dbReference>
<dbReference type="PROSITE" id="PS51353">
    <property type="entry name" value="ARSC"/>
    <property type="match status" value="1"/>
</dbReference>
<comment type="similarity">
    <text evidence="1 2">Belongs to the ArsC family.</text>
</comment>
<dbReference type="EMBL" id="FRBN01000002">
    <property type="protein sequence ID" value="SHK87871.1"/>
    <property type="molecule type" value="Genomic_DNA"/>
</dbReference>
<reference evidence="4" key="1">
    <citation type="submission" date="2016-11" db="EMBL/GenBank/DDBJ databases">
        <authorList>
            <person name="Varghese N."/>
            <person name="Submissions S."/>
        </authorList>
    </citation>
    <scope>NUCLEOTIDE SEQUENCE [LARGE SCALE GENOMIC DNA]</scope>
    <source>
        <strain evidence="4">DSM 29327</strain>
    </source>
</reference>
<name>A0A1M6W285_9RHOB</name>
<proteinExistence type="inferred from homology"/>
<evidence type="ECO:0000313" key="4">
    <source>
        <dbReference type="Proteomes" id="UP000184191"/>
    </source>
</evidence>
<sequence>MAQDGGKEVARDAMRHRLNDCIAFVKIKRNSVTGGKLPVIEATKEGPVMILYGLKTCDTCRKALKSLESAEFCDVRSEGVPQDVMAAALAQFGEALVNRKSTTWRGLSESERARAPLDLLAEHPTLMKRPLIDANGTLYLGWGSDTQTALLG</sequence>
<evidence type="ECO:0000256" key="2">
    <source>
        <dbReference type="PROSITE-ProRule" id="PRU01282"/>
    </source>
</evidence>
<gene>
    <name evidence="3" type="ORF">SAMN05444414_10269</name>
</gene>
<dbReference type="InterPro" id="IPR006660">
    <property type="entry name" value="Arsenate_reductase-like"/>
</dbReference>
<accession>A0A1M6W285</accession>
<dbReference type="Gene3D" id="3.40.30.10">
    <property type="entry name" value="Glutaredoxin"/>
    <property type="match status" value="1"/>
</dbReference>
<dbReference type="PANTHER" id="PTHR30041">
    <property type="entry name" value="ARSENATE REDUCTASE"/>
    <property type="match status" value="1"/>
</dbReference>
<dbReference type="SUPFAM" id="SSF52833">
    <property type="entry name" value="Thioredoxin-like"/>
    <property type="match status" value="1"/>
</dbReference>
<dbReference type="STRING" id="1054996.SAMN05444414_10269"/>
<evidence type="ECO:0000256" key="1">
    <source>
        <dbReference type="ARBA" id="ARBA00007198"/>
    </source>
</evidence>
<dbReference type="Proteomes" id="UP000184191">
    <property type="component" value="Unassembled WGS sequence"/>
</dbReference>
<evidence type="ECO:0000313" key="3">
    <source>
        <dbReference type="EMBL" id="SHK87871.1"/>
    </source>
</evidence>